<feature type="region of interest" description="Disordered" evidence="5">
    <location>
        <begin position="448"/>
        <end position="469"/>
    </location>
</feature>
<dbReference type="AlphaFoldDB" id="A0A7W9U0S5"/>
<evidence type="ECO:0000259" key="7">
    <source>
        <dbReference type="PROSITE" id="PS51007"/>
    </source>
</evidence>
<dbReference type="InterPro" id="IPR036909">
    <property type="entry name" value="Cyt_c-like_dom_sf"/>
</dbReference>
<evidence type="ECO:0000256" key="5">
    <source>
        <dbReference type="SAM" id="MobiDB-lite"/>
    </source>
</evidence>
<evidence type="ECO:0000256" key="6">
    <source>
        <dbReference type="SAM" id="Phobius"/>
    </source>
</evidence>
<dbReference type="PROSITE" id="PS51007">
    <property type="entry name" value="CYTC"/>
    <property type="match status" value="1"/>
</dbReference>
<feature type="domain" description="Cytochrome c" evidence="7">
    <location>
        <begin position="367"/>
        <end position="445"/>
    </location>
</feature>
<organism evidence="8 9">
    <name type="scientific">Paraburkholderia bannensis</name>
    <dbReference type="NCBI Taxonomy" id="765414"/>
    <lineage>
        <taxon>Bacteria</taxon>
        <taxon>Pseudomonadati</taxon>
        <taxon>Pseudomonadota</taxon>
        <taxon>Betaproteobacteria</taxon>
        <taxon>Burkholderiales</taxon>
        <taxon>Burkholderiaceae</taxon>
        <taxon>Paraburkholderia</taxon>
    </lineage>
</organism>
<keyword evidence="3 4" id="KW-0408">Iron</keyword>
<sequence length="469" mass="52080">MDMLGMYPTFYVPGIGTAWVMGIIGVIHVVASHTSVGASFLFALLETRAWREKKPELLVFIKQYGMFLLVFSYIIGSITGPGIWYAITVASPRGVGGLIHNFVWVWASEWVYFTVEVIGVYALVYLLGKIDPKTHLKLTWSFALASWATMLLIVGILSFMMWPGNDRWYRTGSTSDAFFNVNFFAQLGTRTGAMFVMAALVGLLVASRLKDAALRRSVVRFLAPIGLLGGLFAVLMFLYYLRTLPSNAIVMLNTHLLPVYAKAMVAVFTVATLWLLFAWWRPQQVYTSLALAMFAFIAVFGVWPEERMRESMRKPYVAGQYIYGNQVIARDVPGKGIASEVDTIAAHGLLKLNPFVPAHLREVTDANELEAGKLLTKMACANCHSLEPGGPLRNLPAKLHYATDEDMIAAFLRGPLKYGTQPYMPRIDLPDDEVRAIAHYLAAVDRTRTANPPGGQQPLAAIQPVSMRK</sequence>
<feature type="transmembrane region" description="Helical" evidence="6">
    <location>
        <begin position="183"/>
        <end position="206"/>
    </location>
</feature>
<keyword evidence="6" id="KW-0812">Transmembrane</keyword>
<keyword evidence="6" id="KW-0472">Membrane</keyword>
<feature type="transmembrane region" description="Helical" evidence="6">
    <location>
        <begin position="140"/>
        <end position="163"/>
    </location>
</feature>
<evidence type="ECO:0000256" key="2">
    <source>
        <dbReference type="ARBA" id="ARBA00022723"/>
    </source>
</evidence>
<dbReference type="Pfam" id="PF00034">
    <property type="entry name" value="Cytochrom_C"/>
    <property type="match status" value="1"/>
</dbReference>
<keyword evidence="9" id="KW-1185">Reference proteome</keyword>
<dbReference type="GO" id="GO:0020037">
    <property type="term" value="F:heme binding"/>
    <property type="evidence" value="ECO:0007669"/>
    <property type="project" value="InterPro"/>
</dbReference>
<accession>A0A7W9U0S5</accession>
<feature type="transmembrane region" description="Helical" evidence="6">
    <location>
        <begin position="285"/>
        <end position="303"/>
    </location>
</feature>
<dbReference type="Gene3D" id="1.10.760.10">
    <property type="entry name" value="Cytochrome c-like domain"/>
    <property type="match status" value="1"/>
</dbReference>
<dbReference type="InterPro" id="IPR009056">
    <property type="entry name" value="Cyt_c-like_dom"/>
</dbReference>
<dbReference type="RefSeq" id="WP_183727365.1">
    <property type="nucleotide sequence ID" value="NZ_JACHBW010000014.1"/>
</dbReference>
<name>A0A7W9U0S5_9BURK</name>
<feature type="transmembrane region" description="Helical" evidence="6">
    <location>
        <begin position="20"/>
        <end position="45"/>
    </location>
</feature>
<feature type="transmembrane region" description="Helical" evidence="6">
    <location>
        <begin position="110"/>
        <end position="128"/>
    </location>
</feature>
<dbReference type="SUPFAM" id="SSF46626">
    <property type="entry name" value="Cytochrome c"/>
    <property type="match status" value="1"/>
</dbReference>
<dbReference type="GO" id="GO:0009055">
    <property type="term" value="F:electron transfer activity"/>
    <property type="evidence" value="ECO:0007669"/>
    <property type="project" value="InterPro"/>
</dbReference>
<evidence type="ECO:0000256" key="1">
    <source>
        <dbReference type="ARBA" id="ARBA00022617"/>
    </source>
</evidence>
<keyword evidence="2 4" id="KW-0479">Metal-binding</keyword>
<keyword evidence="1 4" id="KW-0349">Heme</keyword>
<dbReference type="GO" id="GO:0046872">
    <property type="term" value="F:metal ion binding"/>
    <property type="evidence" value="ECO:0007669"/>
    <property type="project" value="UniProtKB-KW"/>
</dbReference>
<evidence type="ECO:0000256" key="4">
    <source>
        <dbReference type="PROSITE-ProRule" id="PRU00433"/>
    </source>
</evidence>
<feature type="transmembrane region" description="Helical" evidence="6">
    <location>
        <begin position="218"/>
        <end position="239"/>
    </location>
</feature>
<feature type="transmembrane region" description="Helical" evidence="6">
    <location>
        <begin position="66"/>
        <end position="90"/>
    </location>
</feature>
<keyword evidence="6" id="KW-1133">Transmembrane helix</keyword>
<reference evidence="8 9" key="1">
    <citation type="submission" date="2020-08" db="EMBL/GenBank/DDBJ databases">
        <title>Above-ground endophytic microbial communities from plants in different locations in the United States.</title>
        <authorList>
            <person name="Frank C."/>
        </authorList>
    </citation>
    <scope>NUCLEOTIDE SEQUENCE [LARGE SCALE GENOMIC DNA]</scope>
    <source>
        <strain evidence="8 9">WP4_2_2</strain>
    </source>
</reference>
<protein>
    <submittedName>
        <fullName evidence="8">Mono/diheme cytochrome c family protein</fullName>
    </submittedName>
</protein>
<dbReference type="Proteomes" id="UP000571554">
    <property type="component" value="Unassembled WGS sequence"/>
</dbReference>
<evidence type="ECO:0000313" key="8">
    <source>
        <dbReference type="EMBL" id="MBB6104914.1"/>
    </source>
</evidence>
<dbReference type="EMBL" id="JACHBW010000014">
    <property type="protein sequence ID" value="MBB6104914.1"/>
    <property type="molecule type" value="Genomic_DNA"/>
</dbReference>
<gene>
    <name evidence="8" type="ORF">F4827_004779</name>
</gene>
<comment type="caution">
    <text evidence="8">The sequence shown here is derived from an EMBL/GenBank/DDBJ whole genome shotgun (WGS) entry which is preliminary data.</text>
</comment>
<evidence type="ECO:0000256" key="3">
    <source>
        <dbReference type="ARBA" id="ARBA00023004"/>
    </source>
</evidence>
<feature type="transmembrane region" description="Helical" evidence="6">
    <location>
        <begin position="259"/>
        <end position="278"/>
    </location>
</feature>
<proteinExistence type="predicted"/>
<evidence type="ECO:0000313" key="9">
    <source>
        <dbReference type="Proteomes" id="UP000571554"/>
    </source>
</evidence>